<dbReference type="Pfam" id="PF08281">
    <property type="entry name" value="Sigma70_r4_2"/>
    <property type="match status" value="1"/>
</dbReference>
<dbReference type="NCBIfam" id="TIGR02937">
    <property type="entry name" value="sigma70-ECF"/>
    <property type="match status" value="1"/>
</dbReference>
<dbReference type="InterPro" id="IPR014284">
    <property type="entry name" value="RNA_pol_sigma-70_dom"/>
</dbReference>
<evidence type="ECO:0000259" key="5">
    <source>
        <dbReference type="Pfam" id="PF04542"/>
    </source>
</evidence>
<evidence type="ECO:0000256" key="2">
    <source>
        <dbReference type="ARBA" id="ARBA00023015"/>
    </source>
</evidence>
<feature type="domain" description="RNA polymerase sigma factor 70 region 4 type 2" evidence="6">
    <location>
        <begin position="108"/>
        <end position="159"/>
    </location>
</feature>
<evidence type="ECO:0000256" key="1">
    <source>
        <dbReference type="ARBA" id="ARBA00010641"/>
    </source>
</evidence>
<dbReference type="InterPro" id="IPR013325">
    <property type="entry name" value="RNA_pol_sigma_r2"/>
</dbReference>
<protein>
    <submittedName>
        <fullName evidence="7">RNA polymerase sigma-70 factor (ECF subfamily)</fullName>
    </submittedName>
</protein>
<organism evidence="7 8">
    <name type="scientific">Aureibacillus halotolerans</name>
    <dbReference type="NCBI Taxonomy" id="1508390"/>
    <lineage>
        <taxon>Bacteria</taxon>
        <taxon>Bacillati</taxon>
        <taxon>Bacillota</taxon>
        <taxon>Bacilli</taxon>
        <taxon>Bacillales</taxon>
        <taxon>Bacillaceae</taxon>
        <taxon>Aureibacillus</taxon>
    </lineage>
</organism>
<dbReference type="PANTHER" id="PTHR43133">
    <property type="entry name" value="RNA POLYMERASE ECF-TYPE SIGMA FACTO"/>
    <property type="match status" value="1"/>
</dbReference>
<dbReference type="InterPro" id="IPR039425">
    <property type="entry name" value="RNA_pol_sigma-70-like"/>
</dbReference>
<dbReference type="RefSeq" id="WP_243739937.1">
    <property type="nucleotide sequence ID" value="NZ_SNYJ01000001.1"/>
</dbReference>
<gene>
    <name evidence="7" type="ORF">EV213_101148</name>
</gene>
<dbReference type="Gene3D" id="1.10.10.10">
    <property type="entry name" value="Winged helix-like DNA-binding domain superfamily/Winged helix DNA-binding domain"/>
    <property type="match status" value="1"/>
</dbReference>
<dbReference type="Gene3D" id="1.10.1740.10">
    <property type="match status" value="1"/>
</dbReference>
<accession>A0A4R6UCH2</accession>
<dbReference type="InterPro" id="IPR036388">
    <property type="entry name" value="WH-like_DNA-bd_sf"/>
</dbReference>
<dbReference type="AlphaFoldDB" id="A0A4R6UCH2"/>
<dbReference type="InterPro" id="IPR013324">
    <property type="entry name" value="RNA_pol_sigma_r3/r4-like"/>
</dbReference>
<keyword evidence="4" id="KW-0804">Transcription</keyword>
<sequence>MRDESALEKLYDQYERLLYSFAFRITKSKALSEEVLQEVFIKLWEGRAVYCKSKGSFSSWLLTVTRFTAIDLLRKNMKQVPTEDYVFENSPSEENIERDVEWRETGSQLWNAVGTLSDEQKEIVELFYYQGLTQRKIAEVCSMPLGTVKGRLRLALNHLKKALDNERGVRG</sequence>
<dbReference type="CDD" id="cd06171">
    <property type="entry name" value="Sigma70_r4"/>
    <property type="match status" value="1"/>
</dbReference>
<evidence type="ECO:0000313" key="8">
    <source>
        <dbReference type="Proteomes" id="UP000295632"/>
    </source>
</evidence>
<keyword evidence="2" id="KW-0805">Transcription regulation</keyword>
<dbReference type="GO" id="GO:0003677">
    <property type="term" value="F:DNA binding"/>
    <property type="evidence" value="ECO:0007669"/>
    <property type="project" value="InterPro"/>
</dbReference>
<keyword evidence="8" id="KW-1185">Reference proteome</keyword>
<evidence type="ECO:0000313" key="7">
    <source>
        <dbReference type="EMBL" id="TDQ42719.1"/>
    </source>
</evidence>
<reference evidence="7 8" key="1">
    <citation type="submission" date="2019-03" db="EMBL/GenBank/DDBJ databases">
        <title>Genomic Encyclopedia of Type Strains, Phase IV (KMG-IV): sequencing the most valuable type-strain genomes for metagenomic binning, comparative biology and taxonomic classification.</title>
        <authorList>
            <person name="Goeker M."/>
        </authorList>
    </citation>
    <scope>NUCLEOTIDE SEQUENCE [LARGE SCALE GENOMIC DNA]</scope>
    <source>
        <strain evidence="7 8">DSM 28697</strain>
    </source>
</reference>
<proteinExistence type="inferred from homology"/>
<dbReference type="Proteomes" id="UP000295632">
    <property type="component" value="Unassembled WGS sequence"/>
</dbReference>
<keyword evidence="3" id="KW-0731">Sigma factor</keyword>
<evidence type="ECO:0000259" key="6">
    <source>
        <dbReference type="Pfam" id="PF08281"/>
    </source>
</evidence>
<evidence type="ECO:0000256" key="4">
    <source>
        <dbReference type="ARBA" id="ARBA00023163"/>
    </source>
</evidence>
<dbReference type="PANTHER" id="PTHR43133:SF62">
    <property type="entry name" value="RNA POLYMERASE SIGMA FACTOR SIGZ"/>
    <property type="match status" value="1"/>
</dbReference>
<dbReference type="SUPFAM" id="SSF88659">
    <property type="entry name" value="Sigma3 and sigma4 domains of RNA polymerase sigma factors"/>
    <property type="match status" value="1"/>
</dbReference>
<evidence type="ECO:0000256" key="3">
    <source>
        <dbReference type="ARBA" id="ARBA00023082"/>
    </source>
</evidence>
<name>A0A4R6UCH2_9BACI</name>
<dbReference type="InterPro" id="IPR007627">
    <property type="entry name" value="RNA_pol_sigma70_r2"/>
</dbReference>
<comment type="similarity">
    <text evidence="1">Belongs to the sigma-70 factor family. ECF subfamily.</text>
</comment>
<dbReference type="SUPFAM" id="SSF88946">
    <property type="entry name" value="Sigma2 domain of RNA polymerase sigma factors"/>
    <property type="match status" value="1"/>
</dbReference>
<dbReference type="InterPro" id="IPR013249">
    <property type="entry name" value="RNA_pol_sigma70_r4_t2"/>
</dbReference>
<dbReference type="GO" id="GO:0006352">
    <property type="term" value="P:DNA-templated transcription initiation"/>
    <property type="evidence" value="ECO:0007669"/>
    <property type="project" value="InterPro"/>
</dbReference>
<feature type="domain" description="RNA polymerase sigma-70 region 2" evidence="5">
    <location>
        <begin position="10"/>
        <end position="77"/>
    </location>
</feature>
<comment type="caution">
    <text evidence="7">The sequence shown here is derived from an EMBL/GenBank/DDBJ whole genome shotgun (WGS) entry which is preliminary data.</text>
</comment>
<dbReference type="EMBL" id="SNYJ01000001">
    <property type="protein sequence ID" value="TDQ42719.1"/>
    <property type="molecule type" value="Genomic_DNA"/>
</dbReference>
<dbReference type="Pfam" id="PF04542">
    <property type="entry name" value="Sigma70_r2"/>
    <property type="match status" value="1"/>
</dbReference>
<dbReference type="GO" id="GO:0016987">
    <property type="term" value="F:sigma factor activity"/>
    <property type="evidence" value="ECO:0007669"/>
    <property type="project" value="UniProtKB-KW"/>
</dbReference>